<protein>
    <submittedName>
        <fullName evidence="1">Uncharacterized protein</fullName>
    </submittedName>
</protein>
<evidence type="ECO:0000313" key="2">
    <source>
        <dbReference type="Proteomes" id="UP000179467"/>
    </source>
</evidence>
<gene>
    <name evidence="1" type="ORF">BHE75_01431</name>
</gene>
<comment type="caution">
    <text evidence="1">The sequence shown here is derived from an EMBL/GenBank/DDBJ whole genome shotgun (WGS) entry which is preliminary data.</text>
</comment>
<dbReference type="RefSeq" id="WP_139181665.1">
    <property type="nucleotide sequence ID" value="NZ_MIPT01000001.1"/>
</dbReference>
<proteinExistence type="predicted"/>
<dbReference type="OrthoDB" id="7463005at2"/>
<accession>A0A1S1HD30</accession>
<reference evidence="1 2" key="1">
    <citation type="submission" date="2016-09" db="EMBL/GenBank/DDBJ databases">
        <title>Metabolic pathway, cell adaptation mechanisms and a novel monoxygenase revealed through proteogenomic-transcription analysis of a Sphingomonas haloaromaticamans strain degrading the fungicide ortho-phenylphenol.</title>
        <authorList>
            <person name="Perruchon C."/>
            <person name="Papadopoulou E.S."/>
            <person name="Rousidou C."/>
            <person name="Vasileiadis S."/>
            <person name="Tanou G."/>
            <person name="Amoutzias G."/>
            <person name="Molassiotis A."/>
            <person name="Karpouzas D.G."/>
        </authorList>
    </citation>
    <scope>NUCLEOTIDE SEQUENCE [LARGE SCALE GENOMIC DNA]</scope>
    <source>
        <strain evidence="1 2">P3</strain>
    </source>
</reference>
<evidence type="ECO:0000313" key="1">
    <source>
        <dbReference type="EMBL" id="OHT19446.1"/>
    </source>
</evidence>
<keyword evidence="2" id="KW-1185">Reference proteome</keyword>
<dbReference type="Proteomes" id="UP000179467">
    <property type="component" value="Unassembled WGS sequence"/>
</dbReference>
<sequence length="282" mass="31047">MTDRSLFRFSPEDDFPPFPGESAQRQSHGLASLLSILIEAARCNVIDAPGKAPDDPSIVDEFGRLVEAAHGLEIAPGVRLVDHFWTHGEPFRRGEVAERLRDSSKHSAMSVDGFLVLYGTDVESPILYGPNMMPFRVSQAIERPSGIPGPFLVLVGCRLAPDGRAEAPLAYAQPIFHGRRFMPVASELERDVLRALEQLQVALDAQGVDCRIERVIGKPARYDASTIELTISRQDSVIRTVRFAVHADETMAPPSHEIGFIVTPAAWADGGFVTWLERAILR</sequence>
<dbReference type="EMBL" id="MIPT01000001">
    <property type="protein sequence ID" value="OHT19446.1"/>
    <property type="molecule type" value="Genomic_DNA"/>
</dbReference>
<dbReference type="AlphaFoldDB" id="A0A1S1HD30"/>
<name>A0A1S1HD30_9SPHN</name>
<organism evidence="1 2">
    <name type="scientific">Edaphosphingomonas haloaromaticamans</name>
    <dbReference type="NCBI Taxonomy" id="653954"/>
    <lineage>
        <taxon>Bacteria</taxon>
        <taxon>Pseudomonadati</taxon>
        <taxon>Pseudomonadota</taxon>
        <taxon>Alphaproteobacteria</taxon>
        <taxon>Sphingomonadales</taxon>
        <taxon>Rhizorhabdaceae</taxon>
        <taxon>Edaphosphingomonas</taxon>
    </lineage>
</organism>